<dbReference type="InterPro" id="IPR013901">
    <property type="entry name" value="Anthrone_oxy"/>
</dbReference>
<keyword evidence="1" id="KW-0812">Transmembrane</keyword>
<feature type="transmembrane region" description="Helical" evidence="1">
    <location>
        <begin position="6"/>
        <end position="30"/>
    </location>
</feature>
<comment type="caution">
    <text evidence="2">The sequence shown here is derived from an EMBL/GenBank/DDBJ whole genome shotgun (WGS) entry which is preliminary data.</text>
</comment>
<feature type="transmembrane region" description="Helical" evidence="1">
    <location>
        <begin position="77"/>
        <end position="95"/>
    </location>
</feature>
<dbReference type="RefSeq" id="WP_346090086.1">
    <property type="nucleotide sequence ID" value="NZ_BAABKS010000006.1"/>
</dbReference>
<accession>A0ABW3VGZ8</accession>
<dbReference type="EMBL" id="JBHTMB010000134">
    <property type="protein sequence ID" value="MFD1234552.1"/>
    <property type="molecule type" value="Genomic_DNA"/>
</dbReference>
<keyword evidence="1" id="KW-0472">Membrane</keyword>
<sequence length="146" mass="15303">MTVLPAVAAAFAGVLAGGELLVRWGIAPALTALPDHSHLLARQSLVRRLRVLVPAVMVPTVVLAVVAAVLAGGVLPWLGVGVLAVFVLVSAFGTVPINIRVDGWDAADPPADWRALVRSWQRIDVVRSTAALVAFLVLLAVLVPMR</sequence>
<dbReference type="Pfam" id="PF08592">
    <property type="entry name" value="Anthrone_oxy"/>
    <property type="match status" value="1"/>
</dbReference>
<evidence type="ECO:0000313" key="3">
    <source>
        <dbReference type="Proteomes" id="UP001597182"/>
    </source>
</evidence>
<evidence type="ECO:0000256" key="1">
    <source>
        <dbReference type="SAM" id="Phobius"/>
    </source>
</evidence>
<evidence type="ECO:0000313" key="2">
    <source>
        <dbReference type="EMBL" id="MFD1234552.1"/>
    </source>
</evidence>
<proteinExistence type="predicted"/>
<feature type="transmembrane region" description="Helical" evidence="1">
    <location>
        <begin position="51"/>
        <end position="71"/>
    </location>
</feature>
<organism evidence="2 3">
    <name type="scientific">Pseudonocardia benzenivorans</name>
    <dbReference type="NCBI Taxonomy" id="228005"/>
    <lineage>
        <taxon>Bacteria</taxon>
        <taxon>Bacillati</taxon>
        <taxon>Actinomycetota</taxon>
        <taxon>Actinomycetes</taxon>
        <taxon>Pseudonocardiales</taxon>
        <taxon>Pseudonocardiaceae</taxon>
        <taxon>Pseudonocardia</taxon>
    </lineage>
</organism>
<keyword evidence="1" id="KW-1133">Transmembrane helix</keyword>
<protein>
    <submittedName>
        <fullName evidence="2">DUF1772 domain-containing protein</fullName>
    </submittedName>
</protein>
<feature type="transmembrane region" description="Helical" evidence="1">
    <location>
        <begin position="125"/>
        <end position="145"/>
    </location>
</feature>
<gene>
    <name evidence="2" type="ORF">ACFQ34_14780</name>
</gene>
<dbReference type="Proteomes" id="UP001597182">
    <property type="component" value="Unassembled WGS sequence"/>
</dbReference>
<keyword evidence="3" id="KW-1185">Reference proteome</keyword>
<name>A0ABW3VGZ8_9PSEU</name>
<reference evidence="3" key="1">
    <citation type="journal article" date="2019" name="Int. J. Syst. Evol. Microbiol.">
        <title>The Global Catalogue of Microorganisms (GCM) 10K type strain sequencing project: providing services to taxonomists for standard genome sequencing and annotation.</title>
        <authorList>
            <consortium name="The Broad Institute Genomics Platform"/>
            <consortium name="The Broad Institute Genome Sequencing Center for Infectious Disease"/>
            <person name="Wu L."/>
            <person name="Ma J."/>
        </authorList>
    </citation>
    <scope>NUCLEOTIDE SEQUENCE [LARGE SCALE GENOMIC DNA]</scope>
    <source>
        <strain evidence="3">CCUG 49018</strain>
    </source>
</reference>